<keyword evidence="7" id="KW-0521">NADP</keyword>
<evidence type="ECO:0000256" key="3">
    <source>
        <dbReference type="ARBA" id="ARBA00009263"/>
    </source>
</evidence>
<dbReference type="InterPro" id="IPR006368">
    <property type="entry name" value="GDP_Man_deHydtase"/>
</dbReference>
<comment type="catalytic activity">
    <reaction evidence="1 7">
        <text>GDP-alpha-D-mannose = GDP-4-dehydro-alpha-D-rhamnose + H2O</text>
        <dbReference type="Rhea" id="RHEA:23820"/>
        <dbReference type="ChEBI" id="CHEBI:15377"/>
        <dbReference type="ChEBI" id="CHEBI:57527"/>
        <dbReference type="ChEBI" id="CHEBI:57964"/>
        <dbReference type="EC" id="4.2.1.47"/>
    </reaction>
</comment>
<evidence type="ECO:0000313" key="10">
    <source>
        <dbReference type="Proteomes" id="UP000238937"/>
    </source>
</evidence>
<evidence type="ECO:0000259" key="8">
    <source>
        <dbReference type="Pfam" id="PF16363"/>
    </source>
</evidence>
<feature type="active site" description="Nucleophile" evidence="7">
    <location>
        <position position="175"/>
    </location>
</feature>
<dbReference type="HAMAP" id="MF_00955">
    <property type="entry name" value="GDP_Man_dehydratase"/>
    <property type="match status" value="1"/>
</dbReference>
<dbReference type="GO" id="GO:0070401">
    <property type="term" value="F:NADP+ binding"/>
    <property type="evidence" value="ECO:0007669"/>
    <property type="project" value="UniProtKB-UniRule"/>
</dbReference>
<dbReference type="AlphaFoldDB" id="A0A2T1GHK4"/>
<comment type="caution">
    <text evidence="9">The sequence shown here is derived from an EMBL/GenBank/DDBJ whole genome shotgun (WGS) entry which is preliminary data.</text>
</comment>
<evidence type="ECO:0000256" key="2">
    <source>
        <dbReference type="ARBA" id="ARBA00001937"/>
    </source>
</evidence>
<accession>A0A2T1GHK4</accession>
<dbReference type="Gene3D" id="3.90.25.10">
    <property type="entry name" value="UDP-galactose 4-epimerase, domain 1"/>
    <property type="match status" value="1"/>
</dbReference>
<dbReference type="Proteomes" id="UP000238937">
    <property type="component" value="Unassembled WGS sequence"/>
</dbReference>
<comment type="function">
    <text evidence="6 7">Catalyzes the conversion of GDP-D-mannose to GDP-4-dehydro-6-deoxy-D-mannose.</text>
</comment>
<comment type="cofactor">
    <cofactor evidence="2 7">
        <name>NADP(+)</name>
        <dbReference type="ChEBI" id="CHEBI:58349"/>
    </cofactor>
</comment>
<comment type="caution">
    <text evidence="7">Lacks conserved residue(s) required for the propagation of feature annotation.</text>
</comment>
<keyword evidence="10" id="KW-1185">Reference proteome</keyword>
<sequence length="333" mass="37612">MKKALITGLTGQDGSYLAELLLGKGYQVFGLVRRSSGSNLDRIGHLGDRIQVISGDLLDQTSLMDAIAISQPDEVYNLASQSYIPTSWTQPSLTAEYTALGVSRLLEAIRRCHPDARFYQASSSEVFGQPDVSPQNERTAFRPRNPYGAAKAYAHWMTTNYRQQYNLYACCGITYTHESPRRGAEFVFRKITRTAAMIKLGLASELRLGNLDAQRDWCYAKDAVKAMWLMLQQEQPDDYIIASGETHSVKELVQCAFNYVGLNWQDYVVIDPSFYRPDEPIQLVGNIAKTKAKLRWTPDYSFEQLVELMLESDLQQLSQEAIQPKVQLVSQLN</sequence>
<dbReference type="PANTHER" id="PTHR43715:SF1">
    <property type="entry name" value="GDP-MANNOSE 4,6 DEHYDRATASE"/>
    <property type="match status" value="1"/>
</dbReference>
<gene>
    <name evidence="7" type="primary">gmd</name>
    <name evidence="9" type="ORF">C7B77_09240</name>
</gene>
<dbReference type="EMBL" id="PVWO01000088">
    <property type="protein sequence ID" value="PSB57188.1"/>
    <property type="molecule type" value="Genomic_DNA"/>
</dbReference>
<dbReference type="InterPro" id="IPR016040">
    <property type="entry name" value="NAD(P)-bd_dom"/>
</dbReference>
<comment type="similarity">
    <text evidence="3 7">Belongs to the NAD(P)-dependent epimerase/dehydratase family. GDP-mannose 4,6-dehydratase subfamily.</text>
</comment>
<dbReference type="Gene3D" id="3.40.50.720">
    <property type="entry name" value="NAD(P)-binding Rossmann-like Domain"/>
    <property type="match status" value="1"/>
</dbReference>
<evidence type="ECO:0000256" key="5">
    <source>
        <dbReference type="ARBA" id="ARBA00023239"/>
    </source>
</evidence>
<dbReference type="OrthoDB" id="9779041at2"/>
<feature type="domain" description="NAD(P)-binding" evidence="8">
    <location>
        <begin position="5"/>
        <end position="309"/>
    </location>
</feature>
<evidence type="ECO:0000256" key="6">
    <source>
        <dbReference type="ARBA" id="ARBA00059383"/>
    </source>
</evidence>
<dbReference type="GO" id="GO:0042351">
    <property type="term" value="P:'de novo' GDP-L-fucose biosynthetic process"/>
    <property type="evidence" value="ECO:0007669"/>
    <property type="project" value="TreeGrafter"/>
</dbReference>
<dbReference type="EC" id="4.2.1.47" evidence="4 7"/>
<dbReference type="SUPFAM" id="SSF51735">
    <property type="entry name" value="NAD(P)-binding Rossmann-fold domains"/>
    <property type="match status" value="1"/>
</dbReference>
<protein>
    <recommendedName>
        <fullName evidence="4 7">GDP-mannose 4,6-dehydratase</fullName>
        <ecNumber evidence="4 7">4.2.1.47</ecNumber>
    </recommendedName>
    <alternativeName>
        <fullName evidence="7">GDP-D-mannose dehydratase</fullName>
    </alternativeName>
</protein>
<keyword evidence="5 7" id="KW-0456">Lyase</keyword>
<evidence type="ECO:0000256" key="4">
    <source>
        <dbReference type="ARBA" id="ARBA00011989"/>
    </source>
</evidence>
<reference evidence="9 10" key="1">
    <citation type="submission" date="2018-03" db="EMBL/GenBank/DDBJ databases">
        <title>The ancient ancestry and fast evolution of plastids.</title>
        <authorList>
            <person name="Moore K.R."/>
            <person name="Magnabosco C."/>
            <person name="Momper L."/>
            <person name="Gold D.A."/>
            <person name="Bosak T."/>
            <person name="Fournier G.P."/>
        </authorList>
    </citation>
    <scope>NUCLEOTIDE SEQUENCE [LARGE SCALE GENOMIC DNA]</scope>
    <source>
        <strain evidence="9 10">CCALA 037</strain>
    </source>
</reference>
<name>A0A2T1GHK4_9CYAN</name>
<dbReference type="Pfam" id="PF16363">
    <property type="entry name" value="GDP_Man_Dehyd"/>
    <property type="match status" value="1"/>
</dbReference>
<evidence type="ECO:0000313" key="9">
    <source>
        <dbReference type="EMBL" id="PSB57188.1"/>
    </source>
</evidence>
<proteinExistence type="inferred from homology"/>
<dbReference type="FunFam" id="3.40.50.720:FF:000924">
    <property type="entry name" value="GDP-mannose 4,6 dehydratase"/>
    <property type="match status" value="1"/>
</dbReference>
<dbReference type="GO" id="GO:0008446">
    <property type="term" value="F:GDP-mannose 4,6-dehydratase activity"/>
    <property type="evidence" value="ECO:0007669"/>
    <property type="project" value="UniProtKB-UniRule"/>
</dbReference>
<dbReference type="InterPro" id="IPR036291">
    <property type="entry name" value="NAD(P)-bd_dom_sf"/>
</dbReference>
<organism evidence="9 10">
    <name type="scientific">Chamaesiphon polymorphus CCALA 037</name>
    <dbReference type="NCBI Taxonomy" id="2107692"/>
    <lineage>
        <taxon>Bacteria</taxon>
        <taxon>Bacillati</taxon>
        <taxon>Cyanobacteriota</taxon>
        <taxon>Cyanophyceae</taxon>
        <taxon>Gomontiellales</taxon>
        <taxon>Chamaesiphonaceae</taxon>
        <taxon>Chamaesiphon</taxon>
    </lineage>
</organism>
<evidence type="ECO:0000256" key="1">
    <source>
        <dbReference type="ARBA" id="ARBA00000188"/>
    </source>
</evidence>
<dbReference type="CDD" id="cd05260">
    <property type="entry name" value="GDP_MD_SDR_e"/>
    <property type="match status" value="1"/>
</dbReference>
<dbReference type="PANTHER" id="PTHR43715">
    <property type="entry name" value="GDP-MANNOSE 4,6-DEHYDRATASE"/>
    <property type="match status" value="1"/>
</dbReference>
<dbReference type="RefSeq" id="WP_106303203.1">
    <property type="nucleotide sequence ID" value="NZ_PVWO01000088.1"/>
</dbReference>
<evidence type="ECO:0000256" key="7">
    <source>
        <dbReference type="HAMAP-Rule" id="MF_00955"/>
    </source>
</evidence>